<dbReference type="EMBL" id="CP015608">
    <property type="protein sequence ID" value="APT48380.1"/>
    <property type="molecule type" value="Genomic_DNA"/>
</dbReference>
<evidence type="ECO:0000313" key="1">
    <source>
        <dbReference type="EMBL" id="APT48380.1"/>
    </source>
</evidence>
<dbReference type="AlphaFoldDB" id="A0A1L6ZPD8"/>
<proteinExistence type="predicted"/>
<organism evidence="1 2">
    <name type="scientific">Bacillus safensis</name>
    <dbReference type="NCBI Taxonomy" id="561879"/>
    <lineage>
        <taxon>Bacteria</taxon>
        <taxon>Bacillati</taxon>
        <taxon>Bacillota</taxon>
        <taxon>Bacilli</taxon>
        <taxon>Bacillales</taxon>
        <taxon>Bacillaceae</taxon>
        <taxon>Bacillus</taxon>
    </lineage>
</organism>
<dbReference type="Proteomes" id="UP000185426">
    <property type="component" value="Plasmid unnamed1"/>
</dbReference>
<geneLocation type="plasmid" evidence="1 2">
    <name>unnamed1</name>
</geneLocation>
<protein>
    <submittedName>
        <fullName evidence="1">Uncharacterized protein</fullName>
    </submittedName>
</protein>
<accession>A0A1L6ZPD8</accession>
<sequence>MEILIKGVTHSGDRMQIENWNSTYNSFNYGTTLVVYTKSKVSLEGSYSPKFGRTFRLHLEFKSKEDASQAFEDLKSGKSELTDYKQYVYEKKYKICI</sequence>
<name>A0A1L6ZPD8_BACIA</name>
<keyword evidence="1" id="KW-0614">Plasmid</keyword>
<dbReference type="RefSeq" id="WP_075623806.1">
    <property type="nucleotide sequence ID" value="NZ_CP015608.1"/>
</dbReference>
<gene>
    <name evidence="1" type="ORF">BSA145_21190</name>
</gene>
<reference evidence="1 2" key="1">
    <citation type="submission" date="2016-05" db="EMBL/GenBank/DDBJ databases">
        <title>Complete Genome and Methylome Analysis of Psychrotrophic Bacterial Isolates from Antarctic Lake Untersee.</title>
        <authorList>
            <person name="Fomenkov A."/>
            <person name="Akimov V.N."/>
            <person name="Vasilyeva L.V."/>
            <person name="Andersen D."/>
            <person name="Vincze T."/>
            <person name="Roberts R.J."/>
        </authorList>
    </citation>
    <scope>NUCLEOTIDE SEQUENCE [LARGE SCALE GENOMIC DNA]</scope>
    <source>
        <strain evidence="1 2">U14-5</strain>
        <plasmid evidence="1 2">unnamed1</plasmid>
    </source>
</reference>
<evidence type="ECO:0000313" key="2">
    <source>
        <dbReference type="Proteomes" id="UP000185426"/>
    </source>
</evidence>